<evidence type="ECO:0000313" key="4">
    <source>
        <dbReference type="EnsemblMetazoa" id="HelroP190503"/>
    </source>
</evidence>
<name>T1FS18_HELRO</name>
<dbReference type="CTD" id="20211615"/>
<feature type="compositionally biased region" description="Low complexity" evidence="1">
    <location>
        <begin position="619"/>
        <end position="636"/>
    </location>
</feature>
<feature type="region of interest" description="Disordered" evidence="1">
    <location>
        <begin position="400"/>
        <end position="432"/>
    </location>
</feature>
<proteinExistence type="predicted"/>
<dbReference type="HOGENOM" id="CLU_334097_0_0_1"/>
<feature type="compositionally biased region" description="Acidic residues" evidence="1">
    <location>
        <begin position="534"/>
        <end position="545"/>
    </location>
</feature>
<evidence type="ECO:0000256" key="1">
    <source>
        <dbReference type="SAM" id="MobiDB-lite"/>
    </source>
</evidence>
<feature type="region of interest" description="Disordered" evidence="1">
    <location>
        <begin position="521"/>
        <end position="545"/>
    </location>
</feature>
<protein>
    <submittedName>
        <fullName evidence="3 4">Uncharacterized protein</fullName>
    </submittedName>
</protein>
<dbReference type="EMBL" id="AMQM01002968">
    <property type="status" value="NOT_ANNOTATED_CDS"/>
    <property type="molecule type" value="Genomic_DNA"/>
</dbReference>
<organism evidence="4 5">
    <name type="scientific">Helobdella robusta</name>
    <name type="common">Californian leech</name>
    <dbReference type="NCBI Taxonomy" id="6412"/>
    <lineage>
        <taxon>Eukaryota</taxon>
        <taxon>Metazoa</taxon>
        <taxon>Spiralia</taxon>
        <taxon>Lophotrochozoa</taxon>
        <taxon>Annelida</taxon>
        <taxon>Clitellata</taxon>
        <taxon>Hirudinea</taxon>
        <taxon>Rhynchobdellida</taxon>
        <taxon>Glossiphoniidae</taxon>
        <taxon>Helobdella</taxon>
    </lineage>
</organism>
<keyword evidence="2" id="KW-0472">Membrane</keyword>
<feature type="transmembrane region" description="Helical" evidence="2">
    <location>
        <begin position="6"/>
        <end position="28"/>
    </location>
</feature>
<evidence type="ECO:0000313" key="5">
    <source>
        <dbReference type="Proteomes" id="UP000015101"/>
    </source>
</evidence>
<accession>T1FS18</accession>
<feature type="compositionally biased region" description="Polar residues" evidence="1">
    <location>
        <begin position="402"/>
        <end position="414"/>
    </location>
</feature>
<feature type="compositionally biased region" description="Low complexity" evidence="1">
    <location>
        <begin position="282"/>
        <end position="291"/>
    </location>
</feature>
<dbReference type="GO" id="GO:0004402">
    <property type="term" value="F:histone acetyltransferase activity"/>
    <property type="evidence" value="ECO:0000318"/>
    <property type="project" value="GO_Central"/>
</dbReference>
<feature type="region of interest" description="Disordered" evidence="1">
    <location>
        <begin position="269"/>
        <end position="304"/>
    </location>
</feature>
<reference evidence="3 5" key="2">
    <citation type="journal article" date="2013" name="Nature">
        <title>Insights into bilaterian evolution from three spiralian genomes.</title>
        <authorList>
            <person name="Simakov O."/>
            <person name="Marletaz F."/>
            <person name="Cho S.J."/>
            <person name="Edsinger-Gonzales E."/>
            <person name="Havlak P."/>
            <person name="Hellsten U."/>
            <person name="Kuo D.H."/>
            <person name="Larsson T."/>
            <person name="Lv J."/>
            <person name="Arendt D."/>
            <person name="Savage R."/>
            <person name="Osoegawa K."/>
            <person name="de Jong P."/>
            <person name="Grimwood J."/>
            <person name="Chapman J.A."/>
            <person name="Shapiro H."/>
            <person name="Aerts A."/>
            <person name="Otillar R.P."/>
            <person name="Terry A.Y."/>
            <person name="Boore J.L."/>
            <person name="Grigoriev I.V."/>
            <person name="Lindberg D.R."/>
            <person name="Seaver E.C."/>
            <person name="Weisblat D.A."/>
            <person name="Putnam N.H."/>
            <person name="Rokhsar D.S."/>
        </authorList>
    </citation>
    <scope>NUCLEOTIDE SEQUENCE</scope>
</reference>
<gene>
    <name evidence="4" type="primary">20211615</name>
    <name evidence="3" type="ORF">HELRODRAFT_190503</name>
</gene>
<keyword evidence="5" id="KW-1185">Reference proteome</keyword>
<reference evidence="5" key="1">
    <citation type="submission" date="2012-12" db="EMBL/GenBank/DDBJ databases">
        <authorList>
            <person name="Hellsten U."/>
            <person name="Grimwood J."/>
            <person name="Chapman J.A."/>
            <person name="Shapiro H."/>
            <person name="Aerts A."/>
            <person name="Otillar R.P."/>
            <person name="Terry A.Y."/>
            <person name="Boore J.L."/>
            <person name="Simakov O."/>
            <person name="Marletaz F."/>
            <person name="Cho S.-J."/>
            <person name="Edsinger-Gonzales E."/>
            <person name="Havlak P."/>
            <person name="Kuo D.-H."/>
            <person name="Larsson T."/>
            <person name="Lv J."/>
            <person name="Arendt D."/>
            <person name="Savage R."/>
            <person name="Osoegawa K."/>
            <person name="de Jong P."/>
            <person name="Lindberg D.R."/>
            <person name="Seaver E.C."/>
            <person name="Weisblat D.A."/>
            <person name="Putnam N.H."/>
            <person name="Grigoriev I.V."/>
            <person name="Rokhsar D.S."/>
        </authorList>
    </citation>
    <scope>NUCLEOTIDE SEQUENCE</scope>
</reference>
<dbReference type="GeneID" id="20211615"/>
<sequence>MTDEDINIAIYIIVFVIIVGQCAIKVYLSNLTKRKSYITLVIPEILTGFNIKKLTIRKIGMNEQQLMSTELLILIKENNSHLHGSLNNDDINVDSTVYMYRVLDTDCPSHFVSLKLCENSTHRTNLNKTADAHLTNFKNSVTTNGLMKRVANNNIDNSNNSCSIETSSRSNRGHVTQNDMIPTKVKNIDRNCFEEYDDNPNKMDPSGDALEMVSLRGERYTKPSDFITPRPPLSSVRNSLLITKKDFSKLDVDSMKYASKLSNNIDSMKSLQKKKSNTTVQSPSSSYSSSSVELKTPLNSSMPSLIQLQKSTRTSKSNVKKLDGETRSSVAPTNNYIAANVNNNHISNHINNINGLNGNNNNGTNNCNNSNSVNSFKEIKKSKTSSASSENSTLSSINCSSEHLSLTDHSNSTTQKHKNEGNNKLTTSRRQLPQVAFPEEMVEEKRYLLSKKLEQRIIRRVSSREVSAFGDGQINSTKSQIFQSSHFSAVKQNESDFDCKSVTSEEVANILAEAGPMGVVESDYEEPRTPDCREDGEEEVSASEDDNADLFVSKKNRFPSLFDLMKNRNVEDSDFEDLVETNKLKGKLVPVKCQSNNNSLIKTTGFVPYSKSLQEGSLTSPVRTTETPSTTTTTLSLPTTTSLKADASLPVTTTSTKHFLSLYDLLDSKFYQLFTTCQHVHKTNNNNDERIILPFEIINSTITLSIKSVSTNEDDYVNNNVNNQNNYKDVIFSVCVVGRILNSNDNYNNNNNNDTDNKNTFTNKTSMKLRSMNKNLQKHYVPRSATKDDENNFQLQQYDVIVEINGKNALLMDASQLTEELSSSSSSSSASSSSLAHPVTNNISFLLVVARRIQQ</sequence>
<dbReference type="EnsemblMetazoa" id="HelroT190503">
    <property type="protein sequence ID" value="HelroP190503"/>
    <property type="gene ID" value="HelroG190503"/>
</dbReference>
<evidence type="ECO:0000313" key="3">
    <source>
        <dbReference type="EMBL" id="ESO09460.1"/>
    </source>
</evidence>
<dbReference type="KEGG" id="hro:HELRODRAFT_190503"/>
<dbReference type="InParanoid" id="T1FS18"/>
<dbReference type="Proteomes" id="UP000015101">
    <property type="component" value="Unassembled WGS sequence"/>
</dbReference>
<feature type="compositionally biased region" description="Polar residues" evidence="1">
    <location>
        <begin position="422"/>
        <end position="431"/>
    </location>
</feature>
<dbReference type="EMBL" id="KB095959">
    <property type="protein sequence ID" value="ESO09460.1"/>
    <property type="molecule type" value="Genomic_DNA"/>
</dbReference>
<dbReference type="AlphaFoldDB" id="T1FS18"/>
<keyword evidence="2" id="KW-0812">Transmembrane</keyword>
<dbReference type="RefSeq" id="XP_009012553.1">
    <property type="nucleotide sequence ID" value="XM_009014305.1"/>
</dbReference>
<keyword evidence="2" id="KW-1133">Transmembrane helix</keyword>
<evidence type="ECO:0000256" key="2">
    <source>
        <dbReference type="SAM" id="Phobius"/>
    </source>
</evidence>
<reference evidence="4" key="3">
    <citation type="submission" date="2015-06" db="UniProtKB">
        <authorList>
            <consortium name="EnsemblMetazoa"/>
        </authorList>
    </citation>
    <scope>IDENTIFICATION</scope>
</reference>
<feature type="region of interest" description="Disordered" evidence="1">
    <location>
        <begin position="617"/>
        <end position="636"/>
    </location>
</feature>